<dbReference type="InterPro" id="IPR017911">
    <property type="entry name" value="MacB-like_ATP-bd"/>
</dbReference>
<dbReference type="PANTHER" id="PTHR24220:SF86">
    <property type="entry name" value="ABC TRANSPORTER ABCH.1"/>
    <property type="match status" value="1"/>
</dbReference>
<dbReference type="InterPro" id="IPR003439">
    <property type="entry name" value="ABC_transporter-like_ATP-bd"/>
</dbReference>
<dbReference type="GO" id="GO:0098796">
    <property type="term" value="C:membrane protein complex"/>
    <property type="evidence" value="ECO:0007669"/>
    <property type="project" value="UniProtKB-ARBA"/>
</dbReference>
<dbReference type="Gene3D" id="3.40.50.300">
    <property type="entry name" value="P-loop containing nucleotide triphosphate hydrolases"/>
    <property type="match status" value="1"/>
</dbReference>
<dbReference type="InterPro" id="IPR017871">
    <property type="entry name" value="ABC_transporter-like_CS"/>
</dbReference>
<dbReference type="InterPro" id="IPR003593">
    <property type="entry name" value="AAA+_ATPase"/>
</dbReference>
<dbReference type="GO" id="GO:0005524">
    <property type="term" value="F:ATP binding"/>
    <property type="evidence" value="ECO:0007669"/>
    <property type="project" value="UniProtKB-KW"/>
</dbReference>
<dbReference type="FunFam" id="3.40.50.300:FF:000032">
    <property type="entry name" value="Export ABC transporter ATP-binding protein"/>
    <property type="match status" value="1"/>
</dbReference>
<dbReference type="GO" id="GO:0016887">
    <property type="term" value="F:ATP hydrolysis activity"/>
    <property type="evidence" value="ECO:0007669"/>
    <property type="project" value="InterPro"/>
</dbReference>
<dbReference type="GO" id="GO:0022857">
    <property type="term" value="F:transmembrane transporter activity"/>
    <property type="evidence" value="ECO:0007669"/>
    <property type="project" value="UniProtKB-ARBA"/>
</dbReference>
<dbReference type="AlphaFoldDB" id="A0A8G1A1R9"/>
<organism evidence="5 6">
    <name type="scientific">Methanofollis formosanus</name>
    <dbReference type="NCBI Taxonomy" id="299308"/>
    <lineage>
        <taxon>Archaea</taxon>
        <taxon>Methanobacteriati</taxon>
        <taxon>Methanobacteriota</taxon>
        <taxon>Stenosarchaea group</taxon>
        <taxon>Methanomicrobia</taxon>
        <taxon>Methanomicrobiales</taxon>
        <taxon>Methanomicrobiaceae</taxon>
        <taxon>Methanofollis</taxon>
    </lineage>
</organism>
<reference evidence="5" key="1">
    <citation type="journal article" date="2005" name="Int. J. Syst. Evol. Microbiol.">
        <title>Methanofollis formosanus sp. nov., isolated from a fish pond.</title>
        <authorList>
            <person name="Wu S.Y."/>
            <person name="Chen S.C."/>
            <person name="Lai M.C."/>
        </authorList>
    </citation>
    <scope>NUCLEOTIDE SEQUENCE</scope>
    <source>
        <strain evidence="5">ML15</strain>
    </source>
</reference>
<dbReference type="InterPro" id="IPR015854">
    <property type="entry name" value="ABC_transpr_LolD-like"/>
</dbReference>
<reference evidence="5" key="2">
    <citation type="submission" date="2019-03" db="EMBL/GenBank/DDBJ databases">
        <authorList>
            <person name="Chen S.-C."/>
            <person name="Wu S.-Y."/>
            <person name="Lai M.-C."/>
        </authorList>
    </citation>
    <scope>NUCLEOTIDE SEQUENCE</scope>
    <source>
        <strain evidence="5">ML15</strain>
    </source>
</reference>
<accession>A0A8G1A1R9</accession>
<dbReference type="RefSeq" id="WP_220682605.1">
    <property type="nucleotide sequence ID" value="NZ_CP037968.1"/>
</dbReference>
<keyword evidence="2" id="KW-0547">Nucleotide-binding</keyword>
<evidence type="ECO:0000256" key="3">
    <source>
        <dbReference type="ARBA" id="ARBA00022840"/>
    </source>
</evidence>
<dbReference type="KEGG" id="mfk:E2N92_05030"/>
<evidence type="ECO:0000256" key="2">
    <source>
        <dbReference type="ARBA" id="ARBA00022741"/>
    </source>
</evidence>
<protein>
    <submittedName>
        <fullName evidence="5">ABC transporter ATP-binding protein</fullName>
    </submittedName>
</protein>
<keyword evidence="3 5" id="KW-0067">ATP-binding</keyword>
<dbReference type="PROSITE" id="PS50893">
    <property type="entry name" value="ABC_TRANSPORTER_2"/>
    <property type="match status" value="1"/>
</dbReference>
<dbReference type="SMART" id="SM00382">
    <property type="entry name" value="AAA"/>
    <property type="match status" value="1"/>
</dbReference>
<dbReference type="Pfam" id="PF00005">
    <property type="entry name" value="ABC_tran"/>
    <property type="match status" value="1"/>
</dbReference>
<name>A0A8G1A1R9_9EURY</name>
<dbReference type="PANTHER" id="PTHR24220">
    <property type="entry name" value="IMPORT ATP-BINDING PROTEIN"/>
    <property type="match status" value="1"/>
</dbReference>
<dbReference type="SUPFAM" id="SSF52540">
    <property type="entry name" value="P-loop containing nucleoside triphosphate hydrolases"/>
    <property type="match status" value="1"/>
</dbReference>
<dbReference type="OrthoDB" id="31298at2157"/>
<evidence type="ECO:0000313" key="6">
    <source>
        <dbReference type="Proteomes" id="UP000826709"/>
    </source>
</evidence>
<feature type="domain" description="ABC transporter" evidence="4">
    <location>
        <begin position="2"/>
        <end position="235"/>
    </location>
</feature>
<dbReference type="CDD" id="cd03255">
    <property type="entry name" value="ABC_MJ0796_LolCDE_FtsE"/>
    <property type="match status" value="1"/>
</dbReference>
<evidence type="ECO:0000313" key="5">
    <source>
        <dbReference type="EMBL" id="QYZ78836.1"/>
    </source>
</evidence>
<sequence length="235" mass="26215">MIVVTDLARTYMMGKVAVHALRGVSFTIGSGEFVGIMGPSGSGKSTLLHALGLLDRPTAGTIAIDGTDVLALSERQKTRFRLHRLGYVFQDYALMPELTVEENVFLPALVAGMHKEEAVKVSAEILAEVGLWERRGHLQSELSGGEQQRVAIARALVNNPSILFADEPCANLDTTTSRTILDLFERLNEERGQTIVMVTHEDWHIDYLCRVIYLKDGLIERTEECVPRRRRKDLL</sequence>
<dbReference type="Proteomes" id="UP000826709">
    <property type="component" value="Chromosome"/>
</dbReference>
<keyword evidence="6" id="KW-1185">Reference proteome</keyword>
<dbReference type="InterPro" id="IPR027417">
    <property type="entry name" value="P-loop_NTPase"/>
</dbReference>
<dbReference type="GO" id="GO:0005886">
    <property type="term" value="C:plasma membrane"/>
    <property type="evidence" value="ECO:0007669"/>
    <property type="project" value="TreeGrafter"/>
</dbReference>
<dbReference type="EMBL" id="CP037968">
    <property type="protein sequence ID" value="QYZ78836.1"/>
    <property type="molecule type" value="Genomic_DNA"/>
</dbReference>
<proteinExistence type="predicted"/>
<keyword evidence="1" id="KW-0813">Transport</keyword>
<gene>
    <name evidence="5" type="ORF">E2N92_05030</name>
</gene>
<evidence type="ECO:0000256" key="1">
    <source>
        <dbReference type="ARBA" id="ARBA00022448"/>
    </source>
</evidence>
<dbReference type="PROSITE" id="PS00211">
    <property type="entry name" value="ABC_TRANSPORTER_1"/>
    <property type="match status" value="1"/>
</dbReference>
<evidence type="ECO:0000259" key="4">
    <source>
        <dbReference type="PROSITE" id="PS50893"/>
    </source>
</evidence>